<dbReference type="OrthoDB" id="9775849at2"/>
<reference evidence="6" key="1">
    <citation type="journal article" date="2004" name="J. Bacteriol.">
        <title>An evolutionary hot spot: the pNGR234b replicon of Rhizobium sp. strain NGR234.</title>
        <authorList>
            <person name="Streit W.R."/>
            <person name="Schmitz R.A."/>
            <person name="Perret X."/>
            <person name="Staehelin C."/>
            <person name="Deakin W.J."/>
            <person name="Raasch C."/>
            <person name="Liesegang H."/>
            <person name="Broughton W.J."/>
        </authorList>
    </citation>
    <scope>NUCLEOTIDE SEQUENCE [LARGE SCALE GENOMIC DNA]</scope>
    <source>
        <strain evidence="6">NBRC 101917 / NGR234</strain>
    </source>
</reference>
<dbReference type="InterPro" id="IPR011611">
    <property type="entry name" value="PfkB_dom"/>
</dbReference>
<dbReference type="HOGENOM" id="CLU_027634_13_0_5"/>
<geneLocation type="plasmid" evidence="6">
    <name>sym pNGR234b</name>
</geneLocation>
<dbReference type="InterPro" id="IPR052700">
    <property type="entry name" value="Carb_kinase_PfkB-like"/>
</dbReference>
<dbReference type="Pfam" id="PF00294">
    <property type="entry name" value="PfkB"/>
    <property type="match status" value="2"/>
</dbReference>
<dbReference type="GO" id="GO:0016301">
    <property type="term" value="F:kinase activity"/>
    <property type="evidence" value="ECO:0007669"/>
    <property type="project" value="UniProtKB-KW"/>
</dbReference>
<dbReference type="RefSeq" id="WP_015888254.1">
    <property type="nucleotide sequence ID" value="NC_012586.1"/>
</dbReference>
<keyword evidence="6" id="KW-1185">Reference proteome</keyword>
<keyword evidence="2" id="KW-0808">Transferase</keyword>
<dbReference type="SUPFAM" id="SSF53613">
    <property type="entry name" value="Ribokinase-like"/>
    <property type="match status" value="1"/>
</dbReference>
<proteinExistence type="inferred from homology"/>
<accession>C3KMM3</accession>
<dbReference type="Gene3D" id="3.40.1190.20">
    <property type="match status" value="1"/>
</dbReference>
<dbReference type="PROSITE" id="PS00584">
    <property type="entry name" value="PFKB_KINASES_2"/>
    <property type="match status" value="1"/>
</dbReference>
<sequence length="279" mass="29101">MTRFRLAAVGDNCIDRFRPPLSQSYIGGNAVNVAVQLARLGHQSFYFGAVGRDPDGAKVRRLLEENAVRLDHLQERDGNTAYTDIDVTPVGDRVFVHEDFGVCAGYRATPAEFAILKTMDHVHIGWLDDGGALRRALSAAGVSVSQDVSVNASADDLGVEGLSIAFGSSGENDAEAERLAAAFLSSGARLAVVTRGGRGSLASDGTERAAAGIRPVKVVDTTGAGDSFIAGFIAARVGGRSLAECLQAGRDLASLTCTHVGGFPQAPQPLCPFSDAPSQ</sequence>
<evidence type="ECO:0000256" key="3">
    <source>
        <dbReference type="ARBA" id="ARBA00022777"/>
    </source>
</evidence>
<keyword evidence="5" id="KW-0614">Plasmid</keyword>
<evidence type="ECO:0000259" key="4">
    <source>
        <dbReference type="Pfam" id="PF00294"/>
    </source>
</evidence>
<gene>
    <name evidence="5" type="ordered locus">NGR_b21930</name>
</gene>
<dbReference type="InterPro" id="IPR002173">
    <property type="entry name" value="Carboh/pur_kinase_PfkB_CS"/>
</dbReference>
<feature type="domain" description="Carbohydrate kinase PfkB" evidence="4">
    <location>
        <begin position="162"/>
        <end position="262"/>
    </location>
</feature>
<keyword evidence="3 5" id="KW-0418">Kinase</keyword>
<dbReference type="PROSITE" id="PS00583">
    <property type="entry name" value="PFKB_KINASES_1"/>
    <property type="match status" value="1"/>
</dbReference>
<feature type="domain" description="Carbohydrate kinase PfkB" evidence="4">
    <location>
        <begin position="24"/>
        <end position="96"/>
    </location>
</feature>
<evidence type="ECO:0000313" key="5">
    <source>
        <dbReference type="EMBL" id="ACP23638.1"/>
    </source>
</evidence>
<comment type="similarity">
    <text evidence="1">Belongs to the carbohydrate kinase PfkB family.</text>
</comment>
<dbReference type="AlphaFoldDB" id="C3KMM3"/>
<reference evidence="5 6" key="2">
    <citation type="journal article" date="2009" name="Appl. Environ. Microbiol.">
        <title>Rhizobium sp. strain NGR234 possesses a remarkable number of secretion systems.</title>
        <authorList>
            <person name="Schmeisser C."/>
            <person name="Liesegang H."/>
            <person name="Krysciak D."/>
            <person name="Bakkou N."/>
            <person name="Le Quere A."/>
            <person name="Wollherr A."/>
            <person name="Heinemeyer I."/>
            <person name="Morgenstern B."/>
            <person name="Pommerening-Roeser A."/>
            <person name="Flores M."/>
            <person name="Palacios R."/>
            <person name="Brenner S."/>
            <person name="Gottschalk G."/>
            <person name="Schmitz R.A."/>
            <person name="Broughton W.J."/>
            <person name="Perret X."/>
            <person name="Strittmatter A.W."/>
            <person name="Streit W.R."/>
        </authorList>
    </citation>
    <scope>NUCLEOTIDE SEQUENCE [LARGE SCALE GENOMIC DNA]</scope>
    <source>
        <strain evidence="6">NBRC 101917 / NGR234</strain>
    </source>
</reference>
<dbReference type="PANTHER" id="PTHR43320:SF3">
    <property type="entry name" value="CARBOHYDRATE KINASE PFKB DOMAIN-CONTAINING PROTEIN"/>
    <property type="match status" value="1"/>
</dbReference>
<dbReference type="PATRIC" id="fig|394.7.peg.2620"/>
<dbReference type="Proteomes" id="UP000001054">
    <property type="component" value="Plasmid pNGR234b"/>
</dbReference>
<dbReference type="PANTHER" id="PTHR43320">
    <property type="entry name" value="SUGAR KINASE"/>
    <property type="match status" value="1"/>
</dbReference>
<evidence type="ECO:0000256" key="1">
    <source>
        <dbReference type="ARBA" id="ARBA00010688"/>
    </source>
</evidence>
<protein>
    <submittedName>
        <fullName evidence="5">Kinase</fullName>
    </submittedName>
</protein>
<evidence type="ECO:0000256" key="2">
    <source>
        <dbReference type="ARBA" id="ARBA00022679"/>
    </source>
</evidence>
<evidence type="ECO:0000313" key="6">
    <source>
        <dbReference type="Proteomes" id="UP000001054"/>
    </source>
</evidence>
<dbReference type="EMBL" id="CP000874">
    <property type="protein sequence ID" value="ACP23638.1"/>
    <property type="molecule type" value="Genomic_DNA"/>
</dbReference>
<dbReference type="InterPro" id="IPR029056">
    <property type="entry name" value="Ribokinase-like"/>
</dbReference>
<dbReference type="KEGG" id="rhi:NGR_b21930"/>
<organism evidence="5 6">
    <name type="scientific">Sinorhizobium fredii (strain NBRC 101917 / NGR234)</name>
    <dbReference type="NCBI Taxonomy" id="394"/>
    <lineage>
        <taxon>Bacteria</taxon>
        <taxon>Pseudomonadati</taxon>
        <taxon>Pseudomonadota</taxon>
        <taxon>Alphaproteobacteria</taxon>
        <taxon>Hyphomicrobiales</taxon>
        <taxon>Rhizobiaceae</taxon>
        <taxon>Sinorhizobium/Ensifer group</taxon>
        <taxon>Sinorhizobium</taxon>
    </lineage>
</organism>
<name>C3KMM3_SINFN</name>